<gene>
    <name evidence="3" type="ORF">I3842_15G163100</name>
</gene>
<reference evidence="3" key="1">
    <citation type="submission" date="2021-01" db="EMBL/GenBank/DDBJ databases">
        <authorList>
            <person name="Lovell J.T."/>
            <person name="Bentley N."/>
            <person name="Bhattarai G."/>
            <person name="Jenkins J.W."/>
            <person name="Sreedasyam A."/>
            <person name="Alarcon Y."/>
            <person name="Bock C."/>
            <person name="Boston L."/>
            <person name="Carlson J."/>
            <person name="Cervantes K."/>
            <person name="Clermont K."/>
            <person name="Krom N."/>
            <person name="Kubenka K."/>
            <person name="Mamidi S."/>
            <person name="Mattison C."/>
            <person name="Monteros M."/>
            <person name="Pisani C."/>
            <person name="Plott C."/>
            <person name="Rajasekar S."/>
            <person name="Rhein H.S."/>
            <person name="Rohla C."/>
            <person name="Song M."/>
            <person name="Hilaire R.S."/>
            <person name="Shu S."/>
            <person name="Wells L."/>
            <person name="Wang X."/>
            <person name="Webber J."/>
            <person name="Heerema R.J."/>
            <person name="Klein P."/>
            <person name="Conner P."/>
            <person name="Grauke L."/>
            <person name="Grimwood J."/>
            <person name="Schmutz J."/>
            <person name="Randall J.J."/>
        </authorList>
    </citation>
    <scope>NUCLEOTIDE SEQUENCE</scope>
    <source>
        <tissue evidence="3">Leaf</tissue>
    </source>
</reference>
<proteinExistence type="predicted"/>
<dbReference type="PANTHER" id="PTHR11017:SF570">
    <property type="entry name" value="DISEASE RESISTANCE PROTEIN (TIR-NBS CLASS)-RELATED"/>
    <property type="match status" value="1"/>
</dbReference>
<dbReference type="InterPro" id="IPR000157">
    <property type="entry name" value="TIR_dom"/>
</dbReference>
<dbReference type="GO" id="GO:0006952">
    <property type="term" value="P:defense response"/>
    <property type="evidence" value="ECO:0007669"/>
    <property type="project" value="InterPro"/>
</dbReference>
<dbReference type="GO" id="GO:0007165">
    <property type="term" value="P:signal transduction"/>
    <property type="evidence" value="ECO:0007669"/>
    <property type="project" value="InterPro"/>
</dbReference>
<dbReference type="AlphaFoldDB" id="A0A922D989"/>
<evidence type="ECO:0000313" key="3">
    <source>
        <dbReference type="EMBL" id="KAG6676648.1"/>
    </source>
</evidence>
<dbReference type="PROSITE" id="PS50104">
    <property type="entry name" value="TIR"/>
    <property type="match status" value="1"/>
</dbReference>
<name>A0A922D989_CARIL</name>
<dbReference type="EMBL" id="CM031839">
    <property type="protein sequence ID" value="KAG6676649.1"/>
    <property type="molecule type" value="Genomic_DNA"/>
</dbReference>
<dbReference type="EMBL" id="CM031839">
    <property type="protein sequence ID" value="KAG6676648.1"/>
    <property type="molecule type" value="Genomic_DNA"/>
</dbReference>
<keyword evidence="1" id="KW-0611">Plant defense</keyword>
<feature type="domain" description="TIR" evidence="2">
    <location>
        <begin position="19"/>
        <end position="189"/>
    </location>
</feature>
<dbReference type="Pfam" id="PF01582">
    <property type="entry name" value="TIR"/>
    <property type="match status" value="1"/>
</dbReference>
<dbReference type="SMART" id="SM00255">
    <property type="entry name" value="TIR"/>
    <property type="match status" value="1"/>
</dbReference>
<comment type="caution">
    <text evidence="3">The sequence shown here is derived from an EMBL/GenBank/DDBJ whole genome shotgun (WGS) entry which is preliminary data.</text>
</comment>
<organism evidence="3 4">
    <name type="scientific">Carya illinoinensis</name>
    <name type="common">Pecan</name>
    <dbReference type="NCBI Taxonomy" id="32201"/>
    <lineage>
        <taxon>Eukaryota</taxon>
        <taxon>Viridiplantae</taxon>
        <taxon>Streptophyta</taxon>
        <taxon>Embryophyta</taxon>
        <taxon>Tracheophyta</taxon>
        <taxon>Spermatophyta</taxon>
        <taxon>Magnoliopsida</taxon>
        <taxon>eudicotyledons</taxon>
        <taxon>Gunneridae</taxon>
        <taxon>Pentapetalae</taxon>
        <taxon>rosids</taxon>
        <taxon>fabids</taxon>
        <taxon>Fagales</taxon>
        <taxon>Juglandaceae</taxon>
        <taxon>Carya</taxon>
    </lineage>
</organism>
<dbReference type="EMBL" id="CM031839">
    <property type="protein sequence ID" value="KAG6676647.1"/>
    <property type="molecule type" value="Genomic_DNA"/>
</dbReference>
<evidence type="ECO:0000313" key="4">
    <source>
        <dbReference type="Proteomes" id="UP000811246"/>
    </source>
</evidence>
<dbReference type="InterPro" id="IPR058546">
    <property type="entry name" value="RPS4B/Roq1-like_LRR"/>
</dbReference>
<protein>
    <recommendedName>
        <fullName evidence="2">TIR domain-containing protein</fullName>
    </recommendedName>
</protein>
<dbReference type="InterPro" id="IPR044974">
    <property type="entry name" value="Disease_R_plants"/>
</dbReference>
<dbReference type="PANTHER" id="PTHR11017">
    <property type="entry name" value="LEUCINE-RICH REPEAT-CONTAINING PROTEIN"/>
    <property type="match status" value="1"/>
</dbReference>
<accession>A0A922D989</accession>
<dbReference type="Pfam" id="PF23286">
    <property type="entry name" value="LRR_13"/>
    <property type="match status" value="1"/>
</dbReference>
<evidence type="ECO:0000259" key="2">
    <source>
        <dbReference type="PROSITE" id="PS50104"/>
    </source>
</evidence>
<sequence>MALSTISSSSSSSSATSPWLYDVFLSYRGEDIRNIFISHLYFALTQKGIRTFADEDVIEQGLEGNDEISLAIFQAMKVSRISIIVLSNDYSISSWCLDELLKILDQYKKSEQQRVLPIFYHIDPSVVRHQRGTFGFALANCARHAEKLNGDTNKLQLWKAALREVANLSGYHLTGDRRLQMHHLLRDMGREVVRQESPKIPGMRSRLFIPEEVCDVLEDDTGRVNVEAILVDLREGDDIIYLSPKAFENMRRLRFFKVRNAHFSGDRLESLPNGIRVIDWPKCPLQYLPPKFHGNKLVMLRMPGSLIRPIRLEFKNLTIMDFSDCEFLTKISDISSCPNLKEMHLNYCRNLVEVHDSVGVHDKLFELSLDECSNLKSFTRRLQLRSLHFLSLRGCSSLQNFPEIGCQMQYLRVIDLKGTAIEELPSSIEHVTGLVHLILEDCVNLKHLPSCLLQWKSLRWLVLDDCPNIVNFGMEAVHNGQSSPYIVSARENEASSSTELFPIPPPTNSAISLPQDSSSLRFPSLYQLDLANSGLTRFFLIKVSVVSTPFLNLPQP</sequence>
<dbReference type="Proteomes" id="UP000811246">
    <property type="component" value="Chromosome 15"/>
</dbReference>
<evidence type="ECO:0000256" key="1">
    <source>
        <dbReference type="ARBA" id="ARBA00022821"/>
    </source>
</evidence>